<dbReference type="EMBL" id="JAPCXC010000042">
    <property type="protein sequence ID" value="KAJ1608602.1"/>
    <property type="molecule type" value="Genomic_DNA"/>
</dbReference>
<comment type="caution">
    <text evidence="2">The sequence shown here is derived from an EMBL/GenBank/DDBJ whole genome shotgun (WGS) entry which is preliminary data.</text>
</comment>
<feature type="compositionally biased region" description="Polar residues" evidence="1">
    <location>
        <begin position="1"/>
        <end position="14"/>
    </location>
</feature>
<dbReference type="AlphaFoldDB" id="A0A9D5DKD4"/>
<protein>
    <submittedName>
        <fullName evidence="2">Uncharacterized protein</fullName>
    </submittedName>
</protein>
<evidence type="ECO:0000313" key="2">
    <source>
        <dbReference type="EMBL" id="KAJ1608602.1"/>
    </source>
</evidence>
<name>A0A9D5DKD4_9CRYT</name>
<dbReference type="OrthoDB" id="337490at2759"/>
<proteinExistence type="predicted"/>
<organism evidence="2">
    <name type="scientific">Cryptosporidium canis</name>
    <dbReference type="NCBI Taxonomy" id="195482"/>
    <lineage>
        <taxon>Eukaryota</taxon>
        <taxon>Sar</taxon>
        <taxon>Alveolata</taxon>
        <taxon>Apicomplexa</taxon>
        <taxon>Conoidasida</taxon>
        <taxon>Coccidia</taxon>
        <taxon>Eucoccidiorida</taxon>
        <taxon>Eimeriorina</taxon>
        <taxon>Cryptosporidiidae</taxon>
        <taxon>Cryptosporidium</taxon>
    </lineage>
</organism>
<feature type="region of interest" description="Disordered" evidence="1">
    <location>
        <begin position="1"/>
        <end position="22"/>
    </location>
</feature>
<dbReference type="Proteomes" id="UP001067231">
    <property type="component" value="Unassembled WGS sequence"/>
</dbReference>
<sequence>MSQNLSPAGSSQGRDNPGPRQPSYEKVRVMANYLELSALEYIQRCSAESGLQLDDSMMPLFYVLSCWKLLWCLSINELIGESLRNMIEGSFTFRTDLSDSDGELTKLLSIPEMSEGEVSRFAMAYSPIYRVVLGVLRWLRWESRVNPCKQDDIVFREAYYMDYPESRISWKTLRGQTRFYSLDWALNADESSISKSDRENVEEVFKVAFMLLRKGCRMQLDTFLREKAKANWLVCLVDGMDSYLYPEKQKDHYVDLSGFMEVLPKVDDMWINYNDEDCPMDAGGVQGARAASSMGSINKELALNDALFKASFEFVDTIERSLIFPASDDSPDSDGTEIEAEGNINRPLLFRFLRQLVAKNKRTDPNAKGRLGDWELSFYSMLCGDFEQLYSVSKNNFDKLFALFHTEKMTIFNGWADFMESRTQCGRNHIFLGKTYPENRLESALFNRLELLTRDLYPDIESDYLPEDCGSISEYNLISKIQKGSDSLCFSDDSDDEIANIGYNSSCFYHDQGGKGAVKIMELEKQLVDSLIDSIMCLDLEKDTDSIEGHFFQLYLGIIISALNIRECGDDLVRVLEEFMNYVSGLPTDTPTIGSLKAFVSQITIAHLEAESPSPLDPMDYSVCIFDEFFLASQSSADCLDTLEPSQASIQLDVLSDFAYENPLRNISMRQKDMFVSQYLSYILESSDQPLEVFLIMLEYSSKECRLEYIKRILQTHQKDLEITAFQRLIYNLITQFPWETMGVTMGIQDQLYGEVHDLLCKGVSHPAELLDSTISHLEFVILLFGTIFQFLIMRQDYSPSSESTLEVLRYINSEAVVGDRISSDLRESLRSLEQSLSSVSPCNHTTSEVVVGMFFVHQLNPLCLLLVALEITKLTGPKDMDTIEYHQFLLNVTRSNACMQEFVIPLILEPIMIRLITVLASNSDSIGPSYSRYRLSKLKGSQSLHTLDWEQSLASIFSIGTHIRVQDVLIPFSPIRFISSQVTFFKALALVRVYHDSVESLWECVKLSEQEAHQSENHQFAIGASGKQREPLQSPVISPGSSLLSSPFNKFTSPASTAQRRSSIQLLNIEKQIESANQSISQVVSQLQELLQSWLVFDPCPDQSTLLEGYGDKESQEVARVESSRLSEVVLPEYCSFDRDNFPLEAFSVQHSNNSGLLKRSRFINIQKLFDQLILTVIFHHDVELFHSGKAPLFPRRSIDSGKSQSFEFKSLTFLEHILVAIERSIWIFTEKD</sequence>
<evidence type="ECO:0000256" key="1">
    <source>
        <dbReference type="SAM" id="MobiDB-lite"/>
    </source>
</evidence>
<accession>A0A9D5DKD4</accession>
<reference evidence="2" key="1">
    <citation type="submission" date="2022-10" db="EMBL/GenBank/DDBJ databases">
        <title>Adaptive evolution leads to modifications in subtelomeric GC content in a zoonotic Cryptosporidium species.</title>
        <authorList>
            <person name="Li J."/>
            <person name="Feng Y."/>
            <person name="Xiao L."/>
        </authorList>
    </citation>
    <scope>NUCLEOTIDE SEQUENCE</scope>
    <source>
        <strain evidence="2">33844</strain>
    </source>
</reference>
<gene>
    <name evidence="2" type="ORF">OJ253_1847</name>
</gene>